<feature type="compositionally biased region" description="Low complexity" evidence="1">
    <location>
        <begin position="297"/>
        <end position="310"/>
    </location>
</feature>
<dbReference type="AlphaFoldDB" id="A0AAD6C3T8"/>
<dbReference type="GeneID" id="81601803"/>
<proteinExistence type="predicted"/>
<keyword evidence="2" id="KW-0472">Membrane</keyword>
<comment type="caution">
    <text evidence="3">The sequence shown here is derived from an EMBL/GenBank/DDBJ whole genome shotgun (WGS) entry which is preliminary data.</text>
</comment>
<dbReference type="Proteomes" id="UP001213681">
    <property type="component" value="Unassembled WGS sequence"/>
</dbReference>
<reference evidence="3" key="2">
    <citation type="journal article" date="2023" name="IMA Fungus">
        <title>Comparative genomic study of the Penicillium genus elucidates a diverse pangenome and 15 lateral gene transfer events.</title>
        <authorList>
            <person name="Petersen C."/>
            <person name="Sorensen T."/>
            <person name="Nielsen M.R."/>
            <person name="Sondergaard T.E."/>
            <person name="Sorensen J.L."/>
            <person name="Fitzpatrick D.A."/>
            <person name="Frisvad J.C."/>
            <person name="Nielsen K.L."/>
        </authorList>
    </citation>
    <scope>NUCLEOTIDE SEQUENCE</scope>
    <source>
        <strain evidence="3">IBT 16125</strain>
    </source>
</reference>
<feature type="transmembrane region" description="Helical" evidence="2">
    <location>
        <begin position="116"/>
        <end position="143"/>
    </location>
</feature>
<evidence type="ECO:0000256" key="2">
    <source>
        <dbReference type="SAM" id="Phobius"/>
    </source>
</evidence>
<evidence type="ECO:0000313" key="3">
    <source>
        <dbReference type="EMBL" id="KAJ5444306.1"/>
    </source>
</evidence>
<keyword evidence="2" id="KW-1133">Transmembrane helix</keyword>
<gene>
    <name evidence="3" type="ORF">N7458_008178</name>
</gene>
<name>A0AAD6C3T8_9EURO</name>
<feature type="compositionally biased region" description="Polar residues" evidence="1">
    <location>
        <begin position="387"/>
        <end position="396"/>
    </location>
</feature>
<organism evidence="3 4">
    <name type="scientific">Penicillium daleae</name>
    <dbReference type="NCBI Taxonomy" id="63821"/>
    <lineage>
        <taxon>Eukaryota</taxon>
        <taxon>Fungi</taxon>
        <taxon>Dikarya</taxon>
        <taxon>Ascomycota</taxon>
        <taxon>Pezizomycotina</taxon>
        <taxon>Eurotiomycetes</taxon>
        <taxon>Eurotiomycetidae</taxon>
        <taxon>Eurotiales</taxon>
        <taxon>Aspergillaceae</taxon>
        <taxon>Penicillium</taxon>
    </lineage>
</organism>
<accession>A0AAD6C3T8</accession>
<evidence type="ECO:0000256" key="1">
    <source>
        <dbReference type="SAM" id="MobiDB-lite"/>
    </source>
</evidence>
<evidence type="ECO:0000313" key="4">
    <source>
        <dbReference type="Proteomes" id="UP001213681"/>
    </source>
</evidence>
<reference evidence="3" key="1">
    <citation type="submission" date="2022-12" db="EMBL/GenBank/DDBJ databases">
        <authorList>
            <person name="Petersen C."/>
        </authorList>
    </citation>
    <scope>NUCLEOTIDE SEQUENCE</scope>
    <source>
        <strain evidence="3">IBT 16125</strain>
    </source>
</reference>
<feature type="region of interest" description="Disordered" evidence="1">
    <location>
        <begin position="441"/>
        <end position="485"/>
    </location>
</feature>
<protein>
    <submittedName>
        <fullName evidence="3">Uncharacterized protein</fullName>
    </submittedName>
</protein>
<dbReference type="RefSeq" id="XP_056764386.1">
    <property type="nucleotide sequence ID" value="XM_056911560.1"/>
</dbReference>
<feature type="transmembrane region" description="Helical" evidence="2">
    <location>
        <begin position="76"/>
        <end position="96"/>
    </location>
</feature>
<sequence>MFNTDRIPALPPRHFWKHNVPLARTRFDGTTAPICRSAQVDCTLHLKLDSPLPFLSPAVIDLLVTKGAGNGFCPSCFFLPFPSLLYLLVFQIALVSGSSTKQVERSTEPRPPLDKALFGIQIGSIAGAYLVFVAILLALLLFVGRRLRRTVQSSNYSLQMEMLQPAKPTASMDPSPVSPMVHSLPSPTAGGYNSWGSIPRGGRPSQTSVNGSMVTVDESVVASDRQKAQDQMEMLYAAVMEHDAQKASGLNISMKDADSQANSPDSQYTNPFTDRHASQAMESSYREPLKSPKSTGSRLSKLFSSKSTSTHDGAKLRSPRFPLRKLGISSPLASPDLNESRSYGHDQAPLSPRYYNPGPPPTAPRAGSAVAQIMPSSGRSRAPPTPLNLSTAGQPPSNLPFRDAYPLQSAPATKTTILERPTKNRNGPVTGMPTPYSAYMPFTPVTPFTPGRMVTKRERRREERENGLRVLNEDDLVKDDRDVWG</sequence>
<feature type="region of interest" description="Disordered" evidence="1">
    <location>
        <begin position="279"/>
        <end position="397"/>
    </location>
</feature>
<keyword evidence="2" id="KW-0812">Transmembrane</keyword>
<dbReference type="EMBL" id="JAPVEA010000007">
    <property type="protein sequence ID" value="KAJ5444306.1"/>
    <property type="molecule type" value="Genomic_DNA"/>
</dbReference>
<keyword evidence="4" id="KW-1185">Reference proteome</keyword>